<dbReference type="AlphaFoldDB" id="A0A222E6D4"/>
<comment type="subcellular location">
    <subcellularLocation>
        <location evidence="1">Cell membrane</location>
        <topology evidence="1">Single-pass membrane protein</topology>
    </subcellularLocation>
    <subcellularLocation>
        <location evidence="7">Cell membrane</location>
        <topology evidence="7">Single-pass type II membrane protein</topology>
    </subcellularLocation>
</comment>
<evidence type="ECO:0000256" key="7">
    <source>
        <dbReference type="RuleBase" id="RU003879"/>
    </source>
</evidence>
<evidence type="ECO:0000256" key="1">
    <source>
        <dbReference type="ARBA" id="ARBA00004162"/>
    </source>
</evidence>
<keyword evidence="4 7" id="KW-0812">Transmembrane</keyword>
<protein>
    <submittedName>
        <fullName evidence="8">Biopolymer transport protein ExbD/TolR</fullName>
    </submittedName>
</protein>
<evidence type="ECO:0000313" key="9">
    <source>
        <dbReference type="Proteomes" id="UP000203589"/>
    </source>
</evidence>
<evidence type="ECO:0000256" key="3">
    <source>
        <dbReference type="ARBA" id="ARBA00022475"/>
    </source>
</evidence>
<keyword evidence="7" id="KW-0813">Transport</keyword>
<dbReference type="Proteomes" id="UP000203589">
    <property type="component" value="Chromosome"/>
</dbReference>
<dbReference type="GO" id="GO:0005886">
    <property type="term" value="C:plasma membrane"/>
    <property type="evidence" value="ECO:0007669"/>
    <property type="project" value="UniProtKB-SubCell"/>
</dbReference>
<dbReference type="InterPro" id="IPR003400">
    <property type="entry name" value="ExbD"/>
</dbReference>
<sequence>MTSLIDVIFLLLLFFMLSSTFTRFAEVDLAAAGAGTSAGTDRPVFVTLGMQALRVNGSDAALEDLPDSLAAHRGGDGPLGVLVSLGGDVTAQRLTDLLSVLREIADLQVTVLEAT</sequence>
<dbReference type="KEGG" id="aht:ANTHELSMS3_03128"/>
<keyword evidence="9" id="KW-1185">Reference proteome</keyword>
<gene>
    <name evidence="8" type="ORF">ANTHELSMS3_03128</name>
</gene>
<keyword evidence="7" id="KW-0653">Protein transport</keyword>
<evidence type="ECO:0000313" key="8">
    <source>
        <dbReference type="EMBL" id="ASP21779.1"/>
    </source>
</evidence>
<proteinExistence type="inferred from homology"/>
<accession>A0A222E6D4</accession>
<evidence type="ECO:0000256" key="6">
    <source>
        <dbReference type="ARBA" id="ARBA00023136"/>
    </source>
</evidence>
<comment type="similarity">
    <text evidence="2 7">Belongs to the ExbD/TolR family.</text>
</comment>
<name>A0A222E6D4_9RHOB</name>
<dbReference type="GO" id="GO:0022857">
    <property type="term" value="F:transmembrane transporter activity"/>
    <property type="evidence" value="ECO:0007669"/>
    <property type="project" value="InterPro"/>
</dbReference>
<dbReference type="GO" id="GO:0015031">
    <property type="term" value="P:protein transport"/>
    <property type="evidence" value="ECO:0007669"/>
    <property type="project" value="UniProtKB-KW"/>
</dbReference>
<reference evidence="8 9" key="1">
    <citation type="submission" date="2017-07" db="EMBL/GenBank/DDBJ databases">
        <title>Genome Sequence of Antarctobacter heliothermus Strain SMS3 Isolated from a culture of the Diatom Skeletonema marinoi.</title>
        <authorList>
            <person name="Topel M."/>
            <person name="Pinder M.I.M."/>
            <person name="Johansson O.N."/>
            <person name="Kourtchenko O."/>
            <person name="Godhe A."/>
            <person name="Clarke A.K."/>
        </authorList>
    </citation>
    <scope>NUCLEOTIDE SEQUENCE [LARGE SCALE GENOMIC DNA]</scope>
    <source>
        <strain evidence="8 9">SMS3</strain>
    </source>
</reference>
<dbReference type="Pfam" id="PF02472">
    <property type="entry name" value="ExbD"/>
    <property type="match status" value="1"/>
</dbReference>
<keyword evidence="3" id="KW-1003">Cell membrane</keyword>
<evidence type="ECO:0000256" key="2">
    <source>
        <dbReference type="ARBA" id="ARBA00005811"/>
    </source>
</evidence>
<evidence type="ECO:0000256" key="4">
    <source>
        <dbReference type="ARBA" id="ARBA00022692"/>
    </source>
</evidence>
<organism evidence="8 9">
    <name type="scientific">Antarctobacter heliothermus</name>
    <dbReference type="NCBI Taxonomy" id="74033"/>
    <lineage>
        <taxon>Bacteria</taxon>
        <taxon>Pseudomonadati</taxon>
        <taxon>Pseudomonadota</taxon>
        <taxon>Alphaproteobacteria</taxon>
        <taxon>Rhodobacterales</taxon>
        <taxon>Roseobacteraceae</taxon>
        <taxon>Antarctobacter</taxon>
    </lineage>
</organism>
<keyword evidence="6" id="KW-0472">Membrane</keyword>
<evidence type="ECO:0000256" key="5">
    <source>
        <dbReference type="ARBA" id="ARBA00022989"/>
    </source>
</evidence>
<dbReference type="EMBL" id="CP022540">
    <property type="protein sequence ID" value="ASP21779.1"/>
    <property type="molecule type" value="Genomic_DNA"/>
</dbReference>
<keyword evidence="5" id="KW-1133">Transmembrane helix</keyword>